<sequence>MEVCPEWKFKNGPLPSHQQLVLCVLPDSEVYVLLFLEYLRALKETRILSTVRLLLQIRVFFTLSRNSSEMSSNKGSRQLLRLARHSVVI</sequence>
<name>A0A0E9QH13_ANGAN</name>
<dbReference type="AlphaFoldDB" id="A0A0E9QH13"/>
<accession>A0A0E9QH13</accession>
<organism evidence="1">
    <name type="scientific">Anguilla anguilla</name>
    <name type="common">European freshwater eel</name>
    <name type="synonym">Muraena anguilla</name>
    <dbReference type="NCBI Taxonomy" id="7936"/>
    <lineage>
        <taxon>Eukaryota</taxon>
        <taxon>Metazoa</taxon>
        <taxon>Chordata</taxon>
        <taxon>Craniata</taxon>
        <taxon>Vertebrata</taxon>
        <taxon>Euteleostomi</taxon>
        <taxon>Actinopterygii</taxon>
        <taxon>Neopterygii</taxon>
        <taxon>Teleostei</taxon>
        <taxon>Anguilliformes</taxon>
        <taxon>Anguillidae</taxon>
        <taxon>Anguilla</taxon>
    </lineage>
</organism>
<reference evidence="1" key="1">
    <citation type="submission" date="2014-11" db="EMBL/GenBank/DDBJ databases">
        <authorList>
            <person name="Amaro Gonzalez C."/>
        </authorList>
    </citation>
    <scope>NUCLEOTIDE SEQUENCE</scope>
</reference>
<reference evidence="1" key="2">
    <citation type="journal article" date="2015" name="Fish Shellfish Immunol.">
        <title>Early steps in the European eel (Anguilla anguilla)-Vibrio vulnificus interaction in the gills: Role of the RtxA13 toxin.</title>
        <authorList>
            <person name="Callol A."/>
            <person name="Pajuelo D."/>
            <person name="Ebbesson L."/>
            <person name="Teles M."/>
            <person name="MacKenzie S."/>
            <person name="Amaro C."/>
        </authorList>
    </citation>
    <scope>NUCLEOTIDE SEQUENCE</scope>
</reference>
<evidence type="ECO:0000313" key="1">
    <source>
        <dbReference type="EMBL" id="JAH16074.1"/>
    </source>
</evidence>
<proteinExistence type="predicted"/>
<protein>
    <submittedName>
        <fullName evidence="1">Uncharacterized protein</fullName>
    </submittedName>
</protein>
<dbReference type="EMBL" id="GBXM01092503">
    <property type="protein sequence ID" value="JAH16074.1"/>
    <property type="molecule type" value="Transcribed_RNA"/>
</dbReference>